<dbReference type="RefSeq" id="XP_064855738.1">
    <property type="nucleotide sequence ID" value="XM_064999666.1"/>
</dbReference>
<reference evidence="4 5" key="1">
    <citation type="journal article" date="2023" name="Elife">
        <title>Identification of key yeast species and microbe-microbe interactions impacting larval growth of Drosophila in the wild.</title>
        <authorList>
            <person name="Mure A."/>
            <person name="Sugiura Y."/>
            <person name="Maeda R."/>
            <person name="Honda K."/>
            <person name="Sakurai N."/>
            <person name="Takahashi Y."/>
            <person name="Watada M."/>
            <person name="Katoh T."/>
            <person name="Gotoh A."/>
            <person name="Gotoh Y."/>
            <person name="Taniguchi I."/>
            <person name="Nakamura K."/>
            <person name="Hayashi T."/>
            <person name="Katayama T."/>
            <person name="Uemura T."/>
            <person name="Hattori Y."/>
        </authorList>
    </citation>
    <scope>NUCLEOTIDE SEQUENCE [LARGE SCALE GENOMIC DNA]</scope>
    <source>
        <strain evidence="4 5">SC-9</strain>
    </source>
</reference>
<keyword evidence="1" id="KW-0812">Transmembrane</keyword>
<dbReference type="Pfam" id="PF12955">
    <property type="entry name" value="Vps3844_C"/>
    <property type="match status" value="1"/>
</dbReference>
<evidence type="ECO:0000259" key="3">
    <source>
        <dbReference type="Pfam" id="PF12955"/>
    </source>
</evidence>
<dbReference type="AlphaFoldDB" id="A0AAV5QXB2"/>
<organism evidence="4 5">
    <name type="scientific">Saccharomycopsis crataegensis</name>
    <dbReference type="NCBI Taxonomy" id="43959"/>
    <lineage>
        <taxon>Eukaryota</taxon>
        <taxon>Fungi</taxon>
        <taxon>Dikarya</taxon>
        <taxon>Ascomycota</taxon>
        <taxon>Saccharomycotina</taxon>
        <taxon>Saccharomycetes</taxon>
        <taxon>Saccharomycopsidaceae</taxon>
        <taxon>Saccharomycopsis</taxon>
    </lineage>
</organism>
<dbReference type="InterPro" id="IPR053065">
    <property type="entry name" value="Archenteron_Induction-Rel"/>
</dbReference>
<evidence type="ECO:0000256" key="2">
    <source>
        <dbReference type="SAM" id="SignalP"/>
    </source>
</evidence>
<dbReference type="InterPro" id="IPR024382">
    <property type="entry name" value="Vps3844_C"/>
</dbReference>
<feature type="domain" description="Vacuolar sorting protein Vps3844 C-terminal" evidence="3">
    <location>
        <begin position="293"/>
        <end position="388"/>
    </location>
</feature>
<evidence type="ECO:0000256" key="1">
    <source>
        <dbReference type="SAM" id="Phobius"/>
    </source>
</evidence>
<protein>
    <recommendedName>
        <fullName evidence="3">Vacuolar sorting protein Vps3844 C-terminal domain-containing protein</fullName>
    </recommendedName>
</protein>
<dbReference type="PANTHER" id="PTHR36853">
    <property type="entry name" value="EXPRESSED PROTEIN"/>
    <property type="match status" value="1"/>
</dbReference>
<keyword evidence="1" id="KW-0472">Membrane</keyword>
<keyword evidence="2" id="KW-0732">Signal</keyword>
<dbReference type="EMBL" id="BTFZ01000020">
    <property type="protein sequence ID" value="GMM38743.1"/>
    <property type="molecule type" value="Genomic_DNA"/>
</dbReference>
<keyword evidence="1" id="KW-1133">Transmembrane helix</keyword>
<dbReference type="Proteomes" id="UP001360560">
    <property type="component" value="Unassembled WGS sequence"/>
</dbReference>
<feature type="transmembrane region" description="Helical" evidence="1">
    <location>
        <begin position="355"/>
        <end position="375"/>
    </location>
</feature>
<accession>A0AAV5QXB2</accession>
<dbReference type="PANTHER" id="PTHR36853:SF1">
    <property type="entry name" value="DUF3844 DOMAIN-CONTAINING PROTEIN"/>
    <property type="match status" value="1"/>
</dbReference>
<keyword evidence="5" id="KW-1185">Reference proteome</keyword>
<feature type="chain" id="PRO_5044000203" description="Vacuolar sorting protein Vps3844 C-terminal domain-containing protein" evidence="2">
    <location>
        <begin position="19"/>
        <end position="396"/>
    </location>
</feature>
<comment type="caution">
    <text evidence="4">The sequence shown here is derived from an EMBL/GenBank/DDBJ whole genome shotgun (WGS) entry which is preliminary data.</text>
</comment>
<dbReference type="GO" id="GO:0005783">
    <property type="term" value="C:endoplasmic reticulum"/>
    <property type="evidence" value="ECO:0007669"/>
    <property type="project" value="TreeGrafter"/>
</dbReference>
<feature type="signal peptide" evidence="2">
    <location>
        <begin position="1"/>
        <end position="18"/>
    </location>
</feature>
<gene>
    <name evidence="4" type="ORF">DASC09_060820</name>
</gene>
<dbReference type="GeneID" id="90076731"/>
<evidence type="ECO:0000313" key="5">
    <source>
        <dbReference type="Proteomes" id="UP001360560"/>
    </source>
</evidence>
<sequence length="396" mass="44486">MKFSNCLSVLLQTSAVLGSSFIFSHNADQVANDENNLAKLESSKDFEYLLYDKLKIDDYVSIDDIEFAKLSELQSKSQNFLTDKNNNNIKNGHLVIMVKGDTPHDVKKMFHESSIQKVFNVDGKVDVDEKKVLGCLMNKYPELEVKLAQDNMKIISNVKTQDSKYSDSHMLFGNTEELSMNAKSVLQLSFLLRDIFPENVLSVTDDNDKTFGVLEFNLEGDDGEDEFERIMIFRMAFRLIHQAEFHGIESTLIVTGDTGSKNHRGSKKCHGKQTMTKRDFFATKPVFSKQSSFASEEECISYTNNCNTHGACSKNSLTTKWSCICSPSFNKTSKSTTHWGGSSCEKIDVSAEFNLLFWSCLVMIITVIGSIGLIFKMDSEPLPGILSAATNQNFKN</sequence>
<name>A0AAV5QXB2_9ASCO</name>
<proteinExistence type="predicted"/>
<evidence type="ECO:0000313" key="4">
    <source>
        <dbReference type="EMBL" id="GMM38743.1"/>
    </source>
</evidence>